<keyword evidence="1" id="KW-0479">Metal-binding</keyword>
<evidence type="ECO:0000256" key="2">
    <source>
        <dbReference type="ARBA" id="ARBA00022771"/>
    </source>
</evidence>
<accession>A0AA36MNU6</accession>
<dbReference type="GO" id="GO:0008270">
    <property type="term" value="F:zinc ion binding"/>
    <property type="evidence" value="ECO:0007669"/>
    <property type="project" value="UniProtKB-KW"/>
</dbReference>
<proteinExistence type="predicted"/>
<evidence type="ECO:0000256" key="5">
    <source>
        <dbReference type="SAM" id="Coils"/>
    </source>
</evidence>
<dbReference type="InterPro" id="IPR017907">
    <property type="entry name" value="Znf_RING_CS"/>
</dbReference>
<evidence type="ECO:0000256" key="4">
    <source>
        <dbReference type="PROSITE-ProRule" id="PRU00175"/>
    </source>
</evidence>
<dbReference type="SMART" id="SM00184">
    <property type="entry name" value="RING"/>
    <property type="match status" value="1"/>
</dbReference>
<dbReference type="GO" id="GO:0000209">
    <property type="term" value="P:protein polyubiquitination"/>
    <property type="evidence" value="ECO:0007669"/>
    <property type="project" value="TreeGrafter"/>
</dbReference>
<dbReference type="GO" id="GO:0061630">
    <property type="term" value="F:ubiquitin protein ligase activity"/>
    <property type="evidence" value="ECO:0007669"/>
    <property type="project" value="TreeGrafter"/>
</dbReference>
<keyword evidence="5" id="KW-0175">Coiled coil</keyword>
<evidence type="ECO:0000256" key="1">
    <source>
        <dbReference type="ARBA" id="ARBA00022723"/>
    </source>
</evidence>
<dbReference type="Pfam" id="PF13923">
    <property type="entry name" value="zf-C3HC4_2"/>
    <property type="match status" value="1"/>
</dbReference>
<dbReference type="InterPro" id="IPR029071">
    <property type="entry name" value="Ubiquitin-like_domsf"/>
</dbReference>
<dbReference type="PROSITE" id="PS50089">
    <property type="entry name" value="ZF_RING_2"/>
    <property type="match status" value="1"/>
</dbReference>
<dbReference type="InterPro" id="IPR013083">
    <property type="entry name" value="Znf_RING/FYVE/PHD"/>
</dbReference>
<dbReference type="PROSITE" id="PS00518">
    <property type="entry name" value="ZF_RING_1"/>
    <property type="match status" value="1"/>
</dbReference>
<evidence type="ECO:0000259" key="6">
    <source>
        <dbReference type="PROSITE" id="PS50089"/>
    </source>
</evidence>
<organism evidence="7 8">
    <name type="scientific">Effrenium voratum</name>
    <dbReference type="NCBI Taxonomy" id="2562239"/>
    <lineage>
        <taxon>Eukaryota</taxon>
        <taxon>Sar</taxon>
        <taxon>Alveolata</taxon>
        <taxon>Dinophyceae</taxon>
        <taxon>Suessiales</taxon>
        <taxon>Symbiodiniaceae</taxon>
        <taxon>Effrenium</taxon>
    </lineage>
</organism>
<keyword evidence="8" id="KW-1185">Reference proteome</keyword>
<keyword evidence="3" id="KW-0862">Zinc</keyword>
<sequence length="295" mass="32940">MGIADERLVSPGAVPQALRCAICTEVFSDPVCGAGECQHVFCRPCVTEALARKRECPMCRSRMNPHKLRISQPMQSVLDEIPVRCAHHTLGCFWSGRLDGSRAHETACLVPELQRAKSQIQELQVAKDLIAELKLENQSLERSLQRKTAELFDAKVKLSELPRLKEEKDQVSQENRKLKGEAQEFRAQIADIAGLLQQMTQPARTAGGNSSMGTVQVFLRDHRGKTQVVRISRCSDVSEINRVVSEKTGVSDTLFYLTCSGRLLQTNPKDIAPDSTIQMRMRAPLPHSRSPRRAN</sequence>
<feature type="coiled-coil region" evidence="5">
    <location>
        <begin position="113"/>
        <end position="188"/>
    </location>
</feature>
<evidence type="ECO:0000313" key="8">
    <source>
        <dbReference type="Proteomes" id="UP001178507"/>
    </source>
</evidence>
<name>A0AA36MNU6_9DINO</name>
<evidence type="ECO:0000256" key="3">
    <source>
        <dbReference type="ARBA" id="ARBA00022833"/>
    </source>
</evidence>
<dbReference type="SUPFAM" id="SSF54236">
    <property type="entry name" value="Ubiquitin-like"/>
    <property type="match status" value="1"/>
</dbReference>
<dbReference type="PANTHER" id="PTHR46016:SF1">
    <property type="entry name" value="RING-TYPE DOMAIN-CONTAINING PROTEIN"/>
    <property type="match status" value="1"/>
</dbReference>
<dbReference type="GO" id="GO:0006511">
    <property type="term" value="P:ubiquitin-dependent protein catabolic process"/>
    <property type="evidence" value="ECO:0007669"/>
    <property type="project" value="TreeGrafter"/>
</dbReference>
<feature type="domain" description="RING-type" evidence="6">
    <location>
        <begin position="20"/>
        <end position="60"/>
    </location>
</feature>
<comment type="caution">
    <text evidence="7">The sequence shown here is derived from an EMBL/GenBank/DDBJ whole genome shotgun (WGS) entry which is preliminary data.</text>
</comment>
<dbReference type="InterPro" id="IPR051438">
    <property type="entry name" value="RNF_E3_ubiq-protein_ligase"/>
</dbReference>
<dbReference type="PANTHER" id="PTHR46016">
    <property type="entry name" value="ZINC FINGER, RING/FYVE/PHD-TYPE"/>
    <property type="match status" value="1"/>
</dbReference>
<dbReference type="AlphaFoldDB" id="A0AA36MNU6"/>
<keyword evidence="2 4" id="KW-0863">Zinc-finger</keyword>
<dbReference type="InterPro" id="IPR001841">
    <property type="entry name" value="Znf_RING"/>
</dbReference>
<dbReference type="SUPFAM" id="SSF57850">
    <property type="entry name" value="RING/U-box"/>
    <property type="match status" value="1"/>
</dbReference>
<protein>
    <recommendedName>
        <fullName evidence="6">RING-type domain-containing protein</fullName>
    </recommendedName>
</protein>
<dbReference type="Gene3D" id="3.30.40.10">
    <property type="entry name" value="Zinc/RING finger domain, C3HC4 (zinc finger)"/>
    <property type="match status" value="1"/>
</dbReference>
<dbReference type="EMBL" id="CAUJNA010000224">
    <property type="protein sequence ID" value="CAJ1373937.1"/>
    <property type="molecule type" value="Genomic_DNA"/>
</dbReference>
<reference evidence="7" key="1">
    <citation type="submission" date="2023-08" db="EMBL/GenBank/DDBJ databases">
        <authorList>
            <person name="Chen Y."/>
            <person name="Shah S."/>
            <person name="Dougan E. K."/>
            <person name="Thang M."/>
            <person name="Chan C."/>
        </authorList>
    </citation>
    <scope>NUCLEOTIDE SEQUENCE</scope>
</reference>
<gene>
    <name evidence="7" type="ORF">EVOR1521_LOCUS3623</name>
</gene>
<evidence type="ECO:0000313" key="7">
    <source>
        <dbReference type="EMBL" id="CAJ1373937.1"/>
    </source>
</evidence>
<dbReference type="Proteomes" id="UP001178507">
    <property type="component" value="Unassembled WGS sequence"/>
</dbReference>